<protein>
    <submittedName>
        <fullName evidence="10">M10 family metallopeptidase C-terminal domain-containing protein</fullName>
    </submittedName>
</protein>
<sequence>MLKFSGAGPAKVIFNEDDNSASVSPTSYSISSTADLWSMMGNETVRNDILLLYPQDVMEDPGDPVGQPGSLDDPQFNGNGNTTLAQAATGNQLIDGILSGIKWDTAQTVYYSDTDSAADYQSGYFSDSDGDGVSAQNEGFSQFTAMQMVAFHTALNSVAYTQTSAATAFGVESFTGLSLSYDGAGSSIATIRGANSSDPGTAYAYYPSSSIYGGDTFFGNGYDGTIYSYKTPVAGNYAWHTMFHELGHSLGLAHGQTGGAYGPLPTAWDSIEFTVMTYRSYVGAPLSGYSYEQWGAPQTYMMLDIAALQAMYGADFTVNSGNTTYSWNPTTGETYINGQVAIDPGGNRIFATIWDGGGVDTYDLSNYTSNLTMDLNPGGYSVFSQAQLAYLGNNGSSVYARGNIFNAMLYQGNTASMIENANGGSGNDVISGNSIDNVLRGNGGDDSLYGNDGNDTLYGNAGNDYLAGGEGDDTLYGGDGDDILDGAGGTDVIYGGNGNDIIYGGFVTDSVYGEAGNDWFIQRQIGGVAEFGDNVNGGTGVDTLDLSQIDLYGAIVDLAGGTWQYNPLYGGPWTITGVENVYGTQLADTITGNAAGNTLYGQSGDDSIDGMNGNDSIFGGAGSDMLYGGAGNDILDGGAGDDLLIGGDGDDVFDGGSGRDLMYGEAGDDLFRIFDGWNGSYGEIIVGGAGSDTFDISGTSVATSTIDLADGTFNYTPGGAGAISLSSIENVIGNTGSDAISGSGEVNSLWGRSGNDTLLGQGGNDFLYGEDGNDLLDGGTGVDYMAGGTGNDTYYVDSASDAVIEFSNSGTDIVYASVTYSIAGTNVENITAVGSASLITGNGLNNIITGSAIGNKLVGGGGDDTLLGEGGDDILDGGVGNDILDGGNGIDAADYRSSSAAVTVNLSVGVAQNTGGAGTDTLSNIENIFGSSYNDNLTGNSLSNFILAGNGNDTLNGGAGDDDLNGGNNNDYLNGGSGSDSLTGGGGNDVFAFLNGFGPTNIDTITDYSVANDTINILSAAVGGLPTGTLAANAFHIGAAAADANDRIIYNSATGDLFYDADGSGAGAAVLFAHMSAGLAMTNTEFVIV</sequence>
<name>A0ABS8H301_9SPHN</name>
<dbReference type="EMBL" id="JAJGNP010000006">
    <property type="protein sequence ID" value="MCC4232917.1"/>
    <property type="molecule type" value="Genomic_DNA"/>
</dbReference>
<keyword evidence="7" id="KW-0843">Virulence</keyword>
<dbReference type="RefSeq" id="WP_228227030.1">
    <property type="nucleotide sequence ID" value="NZ_JAJGNP010000006.1"/>
</dbReference>
<evidence type="ECO:0000313" key="11">
    <source>
        <dbReference type="Proteomes" id="UP001198830"/>
    </source>
</evidence>
<evidence type="ECO:0000313" key="10">
    <source>
        <dbReference type="EMBL" id="MCC4232917.1"/>
    </source>
</evidence>
<dbReference type="CDD" id="cd04277">
    <property type="entry name" value="ZnMc_serralysin_like"/>
    <property type="match status" value="1"/>
</dbReference>
<dbReference type="Proteomes" id="UP001198830">
    <property type="component" value="Unassembled WGS sequence"/>
</dbReference>
<dbReference type="InterPro" id="IPR018511">
    <property type="entry name" value="Hemolysin-typ_Ca-bd_CS"/>
</dbReference>
<keyword evidence="8" id="KW-0472">Membrane</keyword>
<dbReference type="InterPro" id="IPR024079">
    <property type="entry name" value="MetalloPept_cat_dom_sf"/>
</dbReference>
<keyword evidence="11" id="KW-1185">Reference proteome</keyword>
<dbReference type="InterPro" id="IPR050557">
    <property type="entry name" value="RTX_toxin/Mannuronan_C5-epim"/>
</dbReference>
<dbReference type="InterPro" id="IPR003995">
    <property type="entry name" value="RTX_toxin_determinant-A"/>
</dbReference>
<keyword evidence="6" id="KW-0677">Repeat</keyword>
<dbReference type="PROSITE" id="PS00330">
    <property type="entry name" value="HEMOLYSIN_CALCIUM"/>
    <property type="match status" value="9"/>
</dbReference>
<evidence type="ECO:0000256" key="2">
    <source>
        <dbReference type="ARBA" id="ARBA00004370"/>
    </source>
</evidence>
<comment type="subcellular location">
    <subcellularLocation>
        <location evidence="2">Membrane</location>
    </subcellularLocation>
    <subcellularLocation>
        <location evidence="3">Secreted</location>
    </subcellularLocation>
</comment>
<evidence type="ECO:0000256" key="3">
    <source>
        <dbReference type="ARBA" id="ARBA00004613"/>
    </source>
</evidence>
<dbReference type="Gene3D" id="2.150.10.10">
    <property type="entry name" value="Serralysin-like metalloprotease, C-terminal"/>
    <property type="match status" value="7"/>
</dbReference>
<dbReference type="PANTHER" id="PTHR38340">
    <property type="entry name" value="S-LAYER PROTEIN"/>
    <property type="match status" value="1"/>
</dbReference>
<dbReference type="InterPro" id="IPR034033">
    <property type="entry name" value="Serralysin-like"/>
</dbReference>
<evidence type="ECO:0000256" key="1">
    <source>
        <dbReference type="ARBA" id="ARBA00001913"/>
    </source>
</evidence>
<dbReference type="PRINTS" id="PR01488">
    <property type="entry name" value="RTXTOXINA"/>
</dbReference>
<dbReference type="PRINTS" id="PR00313">
    <property type="entry name" value="CABNDNGRPT"/>
</dbReference>
<dbReference type="Gene3D" id="3.40.390.10">
    <property type="entry name" value="Collagenase (Catalytic Domain)"/>
    <property type="match status" value="1"/>
</dbReference>
<dbReference type="PANTHER" id="PTHR38340:SF1">
    <property type="entry name" value="S-LAYER PROTEIN"/>
    <property type="match status" value="1"/>
</dbReference>
<dbReference type="InterPro" id="IPR001343">
    <property type="entry name" value="Hemolysn_Ca-bd"/>
</dbReference>
<evidence type="ECO:0000259" key="9">
    <source>
        <dbReference type="Pfam" id="PF08548"/>
    </source>
</evidence>
<reference evidence="10 11" key="1">
    <citation type="submission" date="2021-10" db="EMBL/GenBank/DDBJ databases">
        <title>The diversity and Nitrogen Metabolism of Culturable Nitrate-Utilizing Bacteria Within the Oxygen Minimum Zone of the Changjiang (Yangtze River)Estuary.</title>
        <authorList>
            <person name="Zhang D."/>
            <person name="Zheng J."/>
            <person name="Liu S."/>
            <person name="He W."/>
        </authorList>
    </citation>
    <scope>NUCLEOTIDE SEQUENCE [LARGE SCALE GENOMIC DNA]</scope>
    <source>
        <strain evidence="10 11">FXH275-2</strain>
    </source>
</reference>
<dbReference type="SUPFAM" id="SSF55486">
    <property type="entry name" value="Metalloproteases ('zincins'), catalytic domain"/>
    <property type="match status" value="1"/>
</dbReference>
<evidence type="ECO:0000256" key="5">
    <source>
        <dbReference type="ARBA" id="ARBA00022656"/>
    </source>
</evidence>
<dbReference type="InterPro" id="IPR013858">
    <property type="entry name" value="Peptidase_M10B_C"/>
</dbReference>
<evidence type="ECO:0000256" key="7">
    <source>
        <dbReference type="ARBA" id="ARBA00023026"/>
    </source>
</evidence>
<comment type="cofactor">
    <cofactor evidence="1">
        <name>Ca(2+)</name>
        <dbReference type="ChEBI" id="CHEBI:29108"/>
    </cofactor>
</comment>
<dbReference type="Pfam" id="PF08548">
    <property type="entry name" value="Peptidase_M10_C"/>
    <property type="match status" value="1"/>
</dbReference>
<dbReference type="SUPFAM" id="SSF51120">
    <property type="entry name" value="beta-Roll"/>
    <property type="match status" value="5"/>
</dbReference>
<keyword evidence="4" id="KW-0964">Secreted</keyword>
<keyword evidence="5" id="KW-0800">Toxin</keyword>
<accession>A0ABS8H301</accession>
<dbReference type="InterPro" id="IPR011049">
    <property type="entry name" value="Serralysin-like_metalloprot_C"/>
</dbReference>
<evidence type="ECO:0000256" key="6">
    <source>
        <dbReference type="ARBA" id="ARBA00022737"/>
    </source>
</evidence>
<dbReference type="Pfam" id="PF00353">
    <property type="entry name" value="HemolysinCabind"/>
    <property type="match status" value="6"/>
</dbReference>
<evidence type="ECO:0000256" key="4">
    <source>
        <dbReference type="ARBA" id="ARBA00022525"/>
    </source>
</evidence>
<proteinExistence type="predicted"/>
<feature type="domain" description="Peptidase M10 serralysin C-terminal" evidence="9">
    <location>
        <begin position="314"/>
        <end position="496"/>
    </location>
</feature>
<gene>
    <name evidence="10" type="ORF">LL253_09465</name>
</gene>
<comment type="caution">
    <text evidence="10">The sequence shown here is derived from an EMBL/GenBank/DDBJ whole genome shotgun (WGS) entry which is preliminary data.</text>
</comment>
<evidence type="ECO:0000256" key="8">
    <source>
        <dbReference type="ARBA" id="ARBA00023136"/>
    </source>
</evidence>
<organism evidence="10 11">
    <name type="scientific">Sphingobium soli</name>
    <dbReference type="NCBI Taxonomy" id="1591116"/>
    <lineage>
        <taxon>Bacteria</taxon>
        <taxon>Pseudomonadati</taxon>
        <taxon>Pseudomonadota</taxon>
        <taxon>Alphaproteobacteria</taxon>
        <taxon>Sphingomonadales</taxon>
        <taxon>Sphingomonadaceae</taxon>
        <taxon>Sphingobium</taxon>
    </lineage>
</organism>